<dbReference type="Pfam" id="PF08613">
    <property type="entry name" value="Cyclin"/>
    <property type="match status" value="1"/>
</dbReference>
<proteinExistence type="predicted"/>
<organism evidence="1 2">
    <name type="scientific">Basidiobolus ranarum</name>
    <dbReference type="NCBI Taxonomy" id="34480"/>
    <lineage>
        <taxon>Eukaryota</taxon>
        <taxon>Fungi</taxon>
        <taxon>Fungi incertae sedis</taxon>
        <taxon>Zoopagomycota</taxon>
        <taxon>Entomophthoromycotina</taxon>
        <taxon>Basidiobolomycetes</taxon>
        <taxon>Basidiobolales</taxon>
        <taxon>Basidiobolaceae</taxon>
        <taxon>Basidiobolus</taxon>
    </lineage>
</organism>
<keyword evidence="2" id="KW-1185">Reference proteome</keyword>
<dbReference type="PANTHER" id="PTHR15615">
    <property type="match status" value="1"/>
</dbReference>
<dbReference type="InterPro" id="IPR036915">
    <property type="entry name" value="Cyclin-like_sf"/>
</dbReference>
<dbReference type="SUPFAM" id="SSF47954">
    <property type="entry name" value="Cyclin-like"/>
    <property type="match status" value="1"/>
</dbReference>
<accession>A0ABR2WND1</accession>
<evidence type="ECO:0008006" key="3">
    <source>
        <dbReference type="Google" id="ProtNLM"/>
    </source>
</evidence>
<dbReference type="Proteomes" id="UP001479436">
    <property type="component" value="Unassembled WGS sequence"/>
</dbReference>
<evidence type="ECO:0000313" key="2">
    <source>
        <dbReference type="Proteomes" id="UP001479436"/>
    </source>
</evidence>
<evidence type="ECO:0000313" key="1">
    <source>
        <dbReference type="EMBL" id="KAK9762994.1"/>
    </source>
</evidence>
<sequence>MLDQILTNSTEATLRNYFQNKATKLNSSSDDLSKTIKHTTLPIIRSSTVTLERPRSTLSTCVEDTLTKRNSIDIEAKAKLHIVGIVANIINHMFECGSNGKPTNSPSLEDFIHRIYRRGSLSITNLLTGLLFLIRLKEYHPSCKGTHGSGHRLFLSAIIIANKYLYDGAYHNNSWVKVAEGKYSLLEINQMECELLSLLKYRLVVSKREWIEFSKIIDSKLERSGSRHHFVGPKDYLFEKLISNMDWPLSK</sequence>
<name>A0ABR2WND1_9FUNG</name>
<dbReference type="InterPro" id="IPR013922">
    <property type="entry name" value="Cyclin_PHO80-like"/>
</dbReference>
<dbReference type="EMBL" id="JASJQH010000760">
    <property type="protein sequence ID" value="KAK9762994.1"/>
    <property type="molecule type" value="Genomic_DNA"/>
</dbReference>
<dbReference type="Gene3D" id="1.10.472.10">
    <property type="entry name" value="Cyclin-like"/>
    <property type="match status" value="1"/>
</dbReference>
<gene>
    <name evidence="1" type="ORF">K7432_010727</name>
</gene>
<dbReference type="PANTHER" id="PTHR15615:SF108">
    <property type="entry name" value="PROTEIN CNPPD1"/>
    <property type="match status" value="1"/>
</dbReference>
<dbReference type="CDD" id="cd20557">
    <property type="entry name" value="CYCLIN_ScPCL1-like"/>
    <property type="match status" value="1"/>
</dbReference>
<comment type="caution">
    <text evidence="1">The sequence shown here is derived from an EMBL/GenBank/DDBJ whole genome shotgun (WGS) entry which is preliminary data.</text>
</comment>
<reference evidence="1 2" key="1">
    <citation type="submission" date="2023-04" db="EMBL/GenBank/DDBJ databases">
        <title>Genome of Basidiobolus ranarum AG-B5.</title>
        <authorList>
            <person name="Stajich J.E."/>
            <person name="Carter-House D."/>
            <person name="Gryganskyi A."/>
        </authorList>
    </citation>
    <scope>NUCLEOTIDE SEQUENCE [LARGE SCALE GENOMIC DNA]</scope>
    <source>
        <strain evidence="1 2">AG-B5</strain>
    </source>
</reference>
<protein>
    <recommendedName>
        <fullName evidence="3">Cyclin</fullName>
    </recommendedName>
</protein>